<name>A0A7S4AVD8_9STRA</name>
<evidence type="ECO:0000313" key="3">
    <source>
        <dbReference type="EMBL" id="CAE0728181.1"/>
    </source>
</evidence>
<dbReference type="EMBL" id="HBIX01031645">
    <property type="protein sequence ID" value="CAE0728181.1"/>
    <property type="molecule type" value="Transcribed_RNA"/>
</dbReference>
<protein>
    <recommendedName>
        <fullName evidence="1">Elongation factor Ts, mitochondrial</fullName>
        <shortName evidence="1">EF-Ts</shortName>
        <shortName evidence="1">EF-TsMt</shortName>
    </recommendedName>
</protein>
<organism evidence="3">
    <name type="scientific">Pseudo-nitzschia australis</name>
    <dbReference type="NCBI Taxonomy" id="44445"/>
    <lineage>
        <taxon>Eukaryota</taxon>
        <taxon>Sar</taxon>
        <taxon>Stramenopiles</taxon>
        <taxon>Ochrophyta</taxon>
        <taxon>Bacillariophyta</taxon>
        <taxon>Bacillariophyceae</taxon>
        <taxon>Bacillariophycidae</taxon>
        <taxon>Bacillariales</taxon>
        <taxon>Bacillariaceae</taxon>
        <taxon>Pseudo-nitzschia</taxon>
    </lineage>
</organism>
<dbReference type="HAMAP" id="MF_00050">
    <property type="entry name" value="EF_Ts"/>
    <property type="match status" value="1"/>
</dbReference>
<dbReference type="SUPFAM" id="SSF46934">
    <property type="entry name" value="UBA-like"/>
    <property type="match status" value="1"/>
</dbReference>
<comment type="subcellular location">
    <subcellularLocation>
        <location evidence="1">Mitochondrion</location>
    </subcellularLocation>
</comment>
<gene>
    <name evidence="3" type="ORF">PAUS00366_LOCUS20965</name>
</gene>
<keyword evidence="1" id="KW-0496">Mitochondrion</keyword>
<dbReference type="GO" id="GO:0003746">
    <property type="term" value="F:translation elongation factor activity"/>
    <property type="evidence" value="ECO:0007669"/>
    <property type="project" value="UniProtKB-UniRule"/>
</dbReference>
<evidence type="ECO:0000256" key="2">
    <source>
        <dbReference type="SAM" id="MobiDB-lite"/>
    </source>
</evidence>
<comment type="function">
    <text evidence="1">Associates with the EF-Tu.GDP complex and induces the exchange of GDP to GTP. It remains bound to the aminoacyl-tRNA.EF-Tu.GTP complex up to the GTP hydrolysis stage on the ribosome.</text>
</comment>
<reference evidence="3" key="1">
    <citation type="submission" date="2021-01" db="EMBL/GenBank/DDBJ databases">
        <authorList>
            <person name="Corre E."/>
            <person name="Pelletier E."/>
            <person name="Niang G."/>
            <person name="Scheremetjew M."/>
            <person name="Finn R."/>
            <person name="Kale V."/>
            <person name="Holt S."/>
            <person name="Cochrane G."/>
            <person name="Meng A."/>
            <person name="Brown T."/>
            <person name="Cohen L."/>
        </authorList>
    </citation>
    <scope>NUCLEOTIDE SEQUENCE</scope>
    <source>
        <strain evidence="3">10249 10 AB</strain>
    </source>
</reference>
<dbReference type="AlphaFoldDB" id="A0A7S4AVD8"/>
<comment type="similarity">
    <text evidence="1">Belongs to the EF-Ts family.</text>
</comment>
<dbReference type="SUPFAM" id="SSF54713">
    <property type="entry name" value="Elongation factor Ts (EF-Ts), dimerisation domain"/>
    <property type="match status" value="1"/>
</dbReference>
<evidence type="ECO:0000256" key="1">
    <source>
        <dbReference type="HAMAP-Rule" id="MF_03135"/>
    </source>
</evidence>
<keyword evidence="1" id="KW-0648">Protein biosynthesis</keyword>
<dbReference type="Gene3D" id="3.30.479.20">
    <property type="entry name" value="Elongation factor Ts, dimerisation domain"/>
    <property type="match status" value="1"/>
</dbReference>
<sequence length="121" mass="13228">MMDCKKALIESDGDQDVAAEFLHKKGLAQADKKAARIAAEGKIAISNGADGKAVMVEVNCETDFVGKDALFLELLRPCCGSRQHGRPDEPRRQRRNHGAIKAGPYFQNRRKHPGSTNGIAR</sequence>
<dbReference type="InterPro" id="IPR001816">
    <property type="entry name" value="Transl_elong_EFTs/EF1B"/>
</dbReference>
<dbReference type="InterPro" id="IPR009060">
    <property type="entry name" value="UBA-like_sf"/>
</dbReference>
<accession>A0A7S4AVD8</accession>
<dbReference type="InterPro" id="IPR036402">
    <property type="entry name" value="EF-Ts_dimer_sf"/>
</dbReference>
<proteinExistence type="inferred from homology"/>
<dbReference type="GO" id="GO:0005739">
    <property type="term" value="C:mitochondrion"/>
    <property type="evidence" value="ECO:0007669"/>
    <property type="project" value="UniProtKB-SubCell"/>
</dbReference>
<keyword evidence="1" id="KW-0251">Elongation factor</keyword>
<dbReference type="PANTHER" id="PTHR11741">
    <property type="entry name" value="ELONGATION FACTOR TS"/>
    <property type="match status" value="1"/>
</dbReference>
<dbReference type="Gene3D" id="1.10.8.10">
    <property type="entry name" value="DNA helicase RuvA subunit, C-terminal domain"/>
    <property type="match status" value="1"/>
</dbReference>
<feature type="region of interest" description="Disordered" evidence="2">
    <location>
        <begin position="81"/>
        <end position="121"/>
    </location>
</feature>
<dbReference type="PANTHER" id="PTHR11741:SF0">
    <property type="entry name" value="ELONGATION FACTOR TS, MITOCHONDRIAL"/>
    <property type="match status" value="1"/>
</dbReference>